<keyword evidence="4" id="KW-1003">Cell membrane</keyword>
<keyword evidence="7 9" id="KW-1133">Transmembrane helix</keyword>
<evidence type="ECO:0000256" key="8">
    <source>
        <dbReference type="ARBA" id="ARBA00023136"/>
    </source>
</evidence>
<dbReference type="InterPro" id="IPR000515">
    <property type="entry name" value="MetI-like"/>
</dbReference>
<protein>
    <submittedName>
        <fullName evidence="11">Amino acid ABC transporter permease</fullName>
    </submittedName>
</protein>
<dbReference type="RefSeq" id="WP_407801796.1">
    <property type="nucleotide sequence ID" value="NZ_JBJNUX010000017.1"/>
</dbReference>
<dbReference type="NCBIfam" id="TIGR01726">
    <property type="entry name" value="HEQRo_perm_3TM"/>
    <property type="match status" value="1"/>
</dbReference>
<reference evidence="11 12" key="1">
    <citation type="submission" date="2024-12" db="EMBL/GenBank/DDBJ databases">
        <title>Pseudomonas species isolated from Lotus nodules promote plant growth.</title>
        <authorList>
            <person name="Yu Y.-H."/>
            <person name="Kurtenbach J."/>
            <person name="Crosbie D."/>
            <person name="Brachmann A."/>
            <person name="Marin M."/>
        </authorList>
    </citation>
    <scope>NUCLEOTIDE SEQUENCE [LARGE SCALE GENOMIC DNA]</scope>
    <source>
        <strain evidence="11 12">PLb11B</strain>
    </source>
</reference>
<dbReference type="Proteomes" id="UP001628646">
    <property type="component" value="Unassembled WGS sequence"/>
</dbReference>
<feature type="domain" description="ABC transmembrane type-1" evidence="10">
    <location>
        <begin position="41"/>
        <end position="231"/>
    </location>
</feature>
<evidence type="ECO:0000256" key="7">
    <source>
        <dbReference type="ARBA" id="ARBA00022989"/>
    </source>
</evidence>
<evidence type="ECO:0000256" key="3">
    <source>
        <dbReference type="ARBA" id="ARBA00022448"/>
    </source>
</evidence>
<evidence type="ECO:0000256" key="4">
    <source>
        <dbReference type="ARBA" id="ARBA00022475"/>
    </source>
</evidence>
<keyword evidence="3 9" id="KW-0813">Transport</keyword>
<accession>A0ABW8W6T4</accession>
<keyword evidence="5 9" id="KW-0812">Transmembrane</keyword>
<evidence type="ECO:0000313" key="12">
    <source>
        <dbReference type="Proteomes" id="UP001628646"/>
    </source>
</evidence>
<proteinExistence type="inferred from homology"/>
<dbReference type="CDD" id="cd06261">
    <property type="entry name" value="TM_PBP2"/>
    <property type="match status" value="1"/>
</dbReference>
<evidence type="ECO:0000256" key="9">
    <source>
        <dbReference type="RuleBase" id="RU363032"/>
    </source>
</evidence>
<comment type="caution">
    <text evidence="11">The sequence shown here is derived from an EMBL/GenBank/DDBJ whole genome shotgun (WGS) entry which is preliminary data.</text>
</comment>
<dbReference type="EMBL" id="JBJNUY010000008">
    <property type="protein sequence ID" value="MFL9000993.1"/>
    <property type="molecule type" value="Genomic_DNA"/>
</dbReference>
<evidence type="ECO:0000256" key="6">
    <source>
        <dbReference type="ARBA" id="ARBA00022970"/>
    </source>
</evidence>
<gene>
    <name evidence="11" type="ORF">ACJ8NA_20380</name>
</gene>
<dbReference type="Gene3D" id="1.10.3720.10">
    <property type="entry name" value="MetI-like"/>
    <property type="match status" value="1"/>
</dbReference>
<evidence type="ECO:0000256" key="2">
    <source>
        <dbReference type="ARBA" id="ARBA00010072"/>
    </source>
</evidence>
<evidence type="ECO:0000313" key="11">
    <source>
        <dbReference type="EMBL" id="MFL9000993.1"/>
    </source>
</evidence>
<name>A0ABW8W6T4_9PSED</name>
<comment type="subcellular location">
    <subcellularLocation>
        <location evidence="1">Cell inner membrane</location>
        <topology evidence="1">Multi-pass membrane protein</topology>
    </subcellularLocation>
    <subcellularLocation>
        <location evidence="9">Cell membrane</location>
        <topology evidence="9">Multi-pass membrane protein</topology>
    </subcellularLocation>
</comment>
<feature type="transmembrane region" description="Helical" evidence="9">
    <location>
        <begin position="112"/>
        <end position="130"/>
    </location>
</feature>
<dbReference type="InterPro" id="IPR043429">
    <property type="entry name" value="ArtM/GltK/GlnP/TcyL/YhdX-like"/>
</dbReference>
<dbReference type="PANTHER" id="PTHR30614">
    <property type="entry name" value="MEMBRANE COMPONENT OF AMINO ACID ABC TRANSPORTER"/>
    <property type="match status" value="1"/>
</dbReference>
<feature type="transmembrane region" description="Helical" evidence="9">
    <location>
        <begin position="41"/>
        <end position="61"/>
    </location>
</feature>
<sequence>MEFADPVDRRPIGSAVRVSVMVFDSSLFLGAVFGWPLAKGALLTLVLSVGVMALSMVVSLFTGSCATSSRRGVRWSMASYVWLFRGAPALLVLLFIWNGLPQLIPSFRGGWFTPFLAAFIALTLIQIAYLTEIFRSAFAAVSSGQREGAAALGLHRWQVFMLVVLPQALRIALPALVNEFISLLKATSLATIISLNELMTTTQFAIATSFQFLEWYSAALVYYMLLVSVLTGMQMRVERVLSNGYR</sequence>
<feature type="transmembrane region" description="Helical" evidence="9">
    <location>
        <begin position="215"/>
        <end position="233"/>
    </location>
</feature>
<evidence type="ECO:0000256" key="1">
    <source>
        <dbReference type="ARBA" id="ARBA00004429"/>
    </source>
</evidence>
<evidence type="ECO:0000256" key="5">
    <source>
        <dbReference type="ARBA" id="ARBA00022692"/>
    </source>
</evidence>
<evidence type="ECO:0000259" key="10">
    <source>
        <dbReference type="PROSITE" id="PS50928"/>
    </source>
</evidence>
<dbReference type="SUPFAM" id="SSF161098">
    <property type="entry name" value="MetI-like"/>
    <property type="match status" value="1"/>
</dbReference>
<dbReference type="PANTHER" id="PTHR30614:SF0">
    <property type="entry name" value="L-CYSTINE TRANSPORT SYSTEM PERMEASE PROTEIN TCYL"/>
    <property type="match status" value="1"/>
</dbReference>
<comment type="similarity">
    <text evidence="2">Belongs to the binding-protein-dependent transport system permease family. HisMQ subfamily.</text>
</comment>
<feature type="transmembrane region" description="Helical" evidence="9">
    <location>
        <begin position="82"/>
        <end position="100"/>
    </location>
</feature>
<feature type="transmembrane region" description="Helical" evidence="9">
    <location>
        <begin position="12"/>
        <end position="35"/>
    </location>
</feature>
<keyword evidence="12" id="KW-1185">Reference proteome</keyword>
<dbReference type="InterPro" id="IPR035906">
    <property type="entry name" value="MetI-like_sf"/>
</dbReference>
<keyword evidence="8 9" id="KW-0472">Membrane</keyword>
<dbReference type="Pfam" id="PF00528">
    <property type="entry name" value="BPD_transp_1"/>
    <property type="match status" value="1"/>
</dbReference>
<dbReference type="PROSITE" id="PS50928">
    <property type="entry name" value="ABC_TM1"/>
    <property type="match status" value="1"/>
</dbReference>
<dbReference type="InterPro" id="IPR010065">
    <property type="entry name" value="AA_ABC_transptr_permease_3TM"/>
</dbReference>
<organism evidence="11 12">
    <name type="scientific">Pseudomonas azerbaijanorientalis</name>
    <dbReference type="NCBI Taxonomy" id="2842350"/>
    <lineage>
        <taxon>Bacteria</taxon>
        <taxon>Pseudomonadati</taxon>
        <taxon>Pseudomonadota</taxon>
        <taxon>Gammaproteobacteria</taxon>
        <taxon>Pseudomonadales</taxon>
        <taxon>Pseudomonadaceae</taxon>
        <taxon>Pseudomonas</taxon>
    </lineage>
</organism>
<keyword evidence="6" id="KW-0029">Amino-acid transport</keyword>